<dbReference type="PROSITE" id="PS51635">
    <property type="entry name" value="PNPLA"/>
    <property type="match status" value="1"/>
</dbReference>
<evidence type="ECO:0000256" key="2">
    <source>
        <dbReference type="ARBA" id="ARBA00022963"/>
    </source>
</evidence>
<evidence type="ECO:0000313" key="7">
    <source>
        <dbReference type="Proteomes" id="UP000752013"/>
    </source>
</evidence>
<dbReference type="SUPFAM" id="SSF52151">
    <property type="entry name" value="FabD/lysophospholipase-like"/>
    <property type="match status" value="1"/>
</dbReference>
<dbReference type="Gene3D" id="3.40.1090.10">
    <property type="entry name" value="Cytosolic phospholipase A2 catalytic domain"/>
    <property type="match status" value="2"/>
</dbReference>
<dbReference type="InterPro" id="IPR002641">
    <property type="entry name" value="PNPLA_dom"/>
</dbReference>
<keyword evidence="3 4" id="KW-0443">Lipid metabolism</keyword>
<dbReference type="InterPro" id="IPR016035">
    <property type="entry name" value="Acyl_Trfase/lysoPLipase"/>
</dbReference>
<feature type="short sequence motif" description="GXGXXG" evidence="4">
    <location>
        <begin position="15"/>
        <end position="20"/>
    </location>
</feature>
<feature type="short sequence motif" description="GXSXG" evidence="4">
    <location>
        <begin position="44"/>
        <end position="48"/>
    </location>
</feature>
<evidence type="ECO:0000256" key="1">
    <source>
        <dbReference type="ARBA" id="ARBA00022801"/>
    </source>
</evidence>
<dbReference type="Proteomes" id="UP000752013">
    <property type="component" value="Unassembled WGS sequence"/>
</dbReference>
<feature type="short sequence motif" description="DGA/G" evidence="4">
    <location>
        <begin position="199"/>
        <end position="201"/>
    </location>
</feature>
<reference evidence="6" key="1">
    <citation type="submission" date="2020-03" db="EMBL/GenBank/DDBJ databases">
        <title>Spirochaetal bacteria isolated from arthropods constitute a novel genus Entomospira genus novum within the order Spirochaetales.</title>
        <authorList>
            <person name="Grana-Miraglia L."/>
            <person name="Sikutova S."/>
            <person name="Fingerle V."/>
            <person name="Sing A."/>
            <person name="Castillo-Ramirez S."/>
            <person name="Margos G."/>
            <person name="Rudolf I."/>
        </authorList>
    </citation>
    <scope>NUCLEOTIDE SEQUENCE</scope>
    <source>
        <strain evidence="6">BR208</strain>
    </source>
</reference>
<dbReference type="AlphaFoldDB" id="A0A968GB18"/>
<keyword evidence="2 4" id="KW-0442">Lipid degradation</keyword>
<dbReference type="GO" id="GO:0016787">
    <property type="term" value="F:hydrolase activity"/>
    <property type="evidence" value="ECO:0007669"/>
    <property type="project" value="UniProtKB-UniRule"/>
</dbReference>
<dbReference type="Pfam" id="PF01734">
    <property type="entry name" value="Patatin"/>
    <property type="match status" value="1"/>
</dbReference>
<comment type="caution">
    <text evidence="6">The sequence shown here is derived from an EMBL/GenBank/DDBJ whole genome shotgun (WGS) entry which is preliminary data.</text>
</comment>
<evidence type="ECO:0000256" key="3">
    <source>
        <dbReference type="ARBA" id="ARBA00023098"/>
    </source>
</evidence>
<evidence type="ECO:0000313" key="6">
    <source>
        <dbReference type="EMBL" id="NIZ46582.1"/>
    </source>
</evidence>
<dbReference type="InterPro" id="IPR050301">
    <property type="entry name" value="NTE"/>
</dbReference>
<accession>A0A968GB18</accession>
<evidence type="ECO:0000259" key="5">
    <source>
        <dbReference type="PROSITE" id="PS51635"/>
    </source>
</evidence>
<keyword evidence="7" id="KW-1185">Reference proteome</keyword>
<dbReference type="PANTHER" id="PTHR14226:SF29">
    <property type="entry name" value="NEUROPATHY TARGET ESTERASE SWS"/>
    <property type="match status" value="1"/>
</dbReference>
<dbReference type="EMBL" id="JAATLK010000001">
    <property type="protein sequence ID" value="NIZ46582.1"/>
    <property type="molecule type" value="Genomic_DNA"/>
</dbReference>
<gene>
    <name evidence="6" type="ORF">HCT46_01395</name>
</gene>
<dbReference type="RefSeq" id="WP_167703036.1">
    <property type="nucleotide sequence ID" value="NZ_CP118168.1"/>
</dbReference>
<feature type="active site" description="Nucleophile" evidence="4">
    <location>
        <position position="46"/>
    </location>
</feature>
<feature type="domain" description="PNPLA" evidence="5">
    <location>
        <begin position="11"/>
        <end position="212"/>
    </location>
</feature>
<name>A0A968GB18_9SPIO</name>
<evidence type="ECO:0000256" key="4">
    <source>
        <dbReference type="PROSITE-ProRule" id="PRU01161"/>
    </source>
</evidence>
<dbReference type="GO" id="GO:0016042">
    <property type="term" value="P:lipid catabolic process"/>
    <property type="evidence" value="ECO:0007669"/>
    <property type="project" value="UniProtKB-UniRule"/>
</dbReference>
<sequence length="299" mass="34109">MKKKTFRKLGIALAGGGGRGAYQVGILRALLETNLYDKIHMMAGTSVGALNEILYVHRDFHLANYVWRCTIDQAILYLDKDRFRSEWKILKHGVYASESENKSVFDGFKEIFGKSGFKAGIFSREGLVRILQEEINLAMIQKSPIPLFATATHAATKRIEYFRLDNLKDHQEIIDILLASSALPGIFSRQYLYGEEYYDGGIHNNVPIDVLYESGCDLILVLHLFRSRDRITHSSYPNAKIIELVPEQSLGGIIGTLDFSPKTVRSTINRGYQENIDILTSIQHHFEIKKRPKLFAWRQ</sequence>
<protein>
    <recommendedName>
        <fullName evidence="5">PNPLA domain-containing protein</fullName>
    </recommendedName>
</protein>
<organism evidence="6 7">
    <name type="scientific">Entomospira nematocerorum</name>
    <dbReference type="NCBI Taxonomy" id="2719987"/>
    <lineage>
        <taxon>Bacteria</taxon>
        <taxon>Pseudomonadati</taxon>
        <taxon>Spirochaetota</taxon>
        <taxon>Spirochaetia</taxon>
        <taxon>Spirochaetales</taxon>
        <taxon>Spirochaetaceae</taxon>
        <taxon>Entomospira</taxon>
    </lineage>
</organism>
<keyword evidence="1 4" id="KW-0378">Hydrolase</keyword>
<proteinExistence type="predicted"/>
<dbReference type="PANTHER" id="PTHR14226">
    <property type="entry name" value="NEUROPATHY TARGET ESTERASE/SWISS CHEESE D.MELANOGASTER"/>
    <property type="match status" value="1"/>
</dbReference>
<feature type="active site" description="Proton acceptor" evidence="4">
    <location>
        <position position="199"/>
    </location>
</feature>